<evidence type="ECO:0000256" key="13">
    <source>
        <dbReference type="PIRNR" id="PIRNR000047"/>
    </source>
</evidence>
<dbReference type="InterPro" id="IPR050529">
    <property type="entry name" value="CYP450_sterol_14alpha_dmase"/>
</dbReference>
<evidence type="ECO:0000256" key="2">
    <source>
        <dbReference type="ARBA" id="ARBA00004586"/>
    </source>
</evidence>
<dbReference type="EMBL" id="CAJOBJ010001001">
    <property type="protein sequence ID" value="CAF3856184.1"/>
    <property type="molecule type" value="Genomic_DNA"/>
</dbReference>
<dbReference type="Pfam" id="PF00067">
    <property type="entry name" value="p450"/>
    <property type="match status" value="1"/>
</dbReference>
<dbReference type="GO" id="GO:0016705">
    <property type="term" value="F:oxidoreductase activity, acting on paired donors, with incorporation or reduction of molecular oxygen"/>
    <property type="evidence" value="ECO:0007669"/>
    <property type="project" value="InterPro"/>
</dbReference>
<dbReference type="InterPro" id="IPR036396">
    <property type="entry name" value="Cyt_P450_sf"/>
</dbReference>
<evidence type="ECO:0000256" key="11">
    <source>
        <dbReference type="ARBA" id="ARBA00023136"/>
    </source>
</evidence>
<sequence length="482" mass="57458">MSIYIIIVIIIFLVIYYNKRNKIEIDAIEYVRDGCYPIIGNLFSLIKNRTKFLKNSREIYGDCFKVKLLNQTIIFILSPFDWMNVIKNQSFQFMGEQFSKTAFDLDHNFFGKSQLDTELQGYFTQYLKCSNGLEKLNITLIEEMFLFIKKEKNDLNEKQMQWRNIGLFEFCSKFLINSITKTLFGNVELEFIERNYTNFDSNIQYLFFLFPNWVYQLLFRNLLKSRCYLNKYWLNSIHEYNESDLIRDRTNLMMKNSDWFSSKDYAGEKTFLLWASLTNTIPTLFWSLLYILKDEFIFEKVFNEINEHFPKEFFNNIQHSSINDNILHDKLICCIYLESIINESLRLYSNPMIMRQSTEDFEFTLHDTRKIFIKKNSIVALYPNIAQNDSNYFTSPNKFIFDRFINKTGENSHGFLPFGSGKSMCPGKLFAKSIIKLSIIIFLQFIHYKLNHLENKIPNEKTHRYGLGVSHPEKDIPILLKF</sequence>
<evidence type="ECO:0000256" key="6">
    <source>
        <dbReference type="ARBA" id="ARBA00022723"/>
    </source>
</evidence>
<dbReference type="GO" id="GO:0006699">
    <property type="term" value="P:bile acid biosynthetic process"/>
    <property type="evidence" value="ECO:0007669"/>
    <property type="project" value="TreeGrafter"/>
</dbReference>
<protein>
    <recommendedName>
        <fullName evidence="23">Cytochrome P450</fullName>
    </recommendedName>
</protein>
<dbReference type="Proteomes" id="UP000663834">
    <property type="component" value="Unassembled WGS sequence"/>
</dbReference>
<evidence type="ECO:0000256" key="5">
    <source>
        <dbReference type="ARBA" id="ARBA00022617"/>
    </source>
</evidence>
<evidence type="ECO:0000256" key="12">
    <source>
        <dbReference type="ARBA" id="ARBA00023221"/>
    </source>
</evidence>
<dbReference type="GO" id="GO:0020037">
    <property type="term" value="F:heme binding"/>
    <property type="evidence" value="ECO:0007669"/>
    <property type="project" value="InterPro"/>
</dbReference>
<evidence type="ECO:0000313" key="20">
    <source>
        <dbReference type="EMBL" id="CAF3856184.1"/>
    </source>
</evidence>
<dbReference type="InterPro" id="IPR002403">
    <property type="entry name" value="Cyt_P450_E_grp-IV"/>
</dbReference>
<dbReference type="PRINTS" id="PR00385">
    <property type="entry name" value="P450"/>
</dbReference>
<keyword evidence="16" id="KW-0812">Transmembrane</keyword>
<evidence type="ECO:0000256" key="7">
    <source>
        <dbReference type="ARBA" id="ARBA00022824"/>
    </source>
</evidence>
<keyword evidence="6 13" id="KW-0479">Metal-binding</keyword>
<dbReference type="Gene3D" id="1.10.630.10">
    <property type="entry name" value="Cytochrome P450"/>
    <property type="match status" value="1"/>
</dbReference>
<evidence type="ECO:0000256" key="9">
    <source>
        <dbReference type="ARBA" id="ARBA00023004"/>
    </source>
</evidence>
<dbReference type="OrthoDB" id="6692864at2759"/>
<dbReference type="GO" id="GO:0008395">
    <property type="term" value="F:steroid hydroxylase activity"/>
    <property type="evidence" value="ECO:0007669"/>
    <property type="project" value="TreeGrafter"/>
</dbReference>
<dbReference type="InterPro" id="IPR024204">
    <property type="entry name" value="Cyt_P450_CYP7A1-type"/>
</dbReference>
<comment type="subcellular location">
    <subcellularLocation>
        <location evidence="2 13">Endoplasmic reticulum membrane</location>
    </subcellularLocation>
</comment>
<dbReference type="GO" id="GO:0005506">
    <property type="term" value="F:iron ion binding"/>
    <property type="evidence" value="ECO:0007669"/>
    <property type="project" value="InterPro"/>
</dbReference>
<dbReference type="PANTHER" id="PTHR24304">
    <property type="entry name" value="CYTOCHROME P450 FAMILY 7"/>
    <property type="match status" value="1"/>
</dbReference>
<dbReference type="Proteomes" id="UP000663855">
    <property type="component" value="Unassembled WGS sequence"/>
</dbReference>
<evidence type="ECO:0000256" key="8">
    <source>
        <dbReference type="ARBA" id="ARBA00023002"/>
    </source>
</evidence>
<comment type="pathway">
    <text evidence="3">Lipid metabolism; bile acid biosynthesis.</text>
</comment>
<evidence type="ECO:0000313" key="19">
    <source>
        <dbReference type="EMBL" id="CAF2036567.1"/>
    </source>
</evidence>
<reference evidence="18" key="1">
    <citation type="submission" date="2021-02" db="EMBL/GenBank/DDBJ databases">
        <authorList>
            <person name="Nowell W R."/>
        </authorList>
    </citation>
    <scope>NUCLEOTIDE SEQUENCE</scope>
</reference>
<dbReference type="SUPFAM" id="SSF48264">
    <property type="entry name" value="Cytochrome P450"/>
    <property type="match status" value="1"/>
</dbReference>
<keyword evidence="10" id="KW-0443">Lipid metabolism</keyword>
<dbReference type="PIRSF" id="PIRSF000047">
    <property type="entry name" value="Cytochrome_CYPVIIA1"/>
    <property type="match status" value="1"/>
</dbReference>
<evidence type="ECO:0000313" key="18">
    <source>
        <dbReference type="EMBL" id="CAF1375372.1"/>
    </source>
</evidence>
<evidence type="ECO:0000256" key="15">
    <source>
        <dbReference type="PIRSR" id="PIRSR000047-2"/>
    </source>
</evidence>
<evidence type="ECO:0008006" key="23">
    <source>
        <dbReference type="Google" id="ProtNLM"/>
    </source>
</evidence>
<keyword evidence="11 13" id="KW-0472">Membrane</keyword>
<comment type="similarity">
    <text evidence="4 13">Belongs to the cytochrome P450 family.</text>
</comment>
<evidence type="ECO:0000256" key="16">
    <source>
        <dbReference type="SAM" id="Phobius"/>
    </source>
</evidence>
<dbReference type="Proteomes" id="UP000681967">
    <property type="component" value="Unassembled WGS sequence"/>
</dbReference>
<evidence type="ECO:0000256" key="1">
    <source>
        <dbReference type="ARBA" id="ARBA00001971"/>
    </source>
</evidence>
<name>A0A815IYZ5_9BILA</name>
<keyword evidence="12" id="KW-0753">Steroid metabolism</keyword>
<dbReference type="EMBL" id="CAJNRE010004558">
    <property type="protein sequence ID" value="CAF2036567.1"/>
    <property type="molecule type" value="Genomic_DNA"/>
</dbReference>
<dbReference type="InterPro" id="IPR001128">
    <property type="entry name" value="Cyt_P450"/>
</dbReference>
<organism evidence="18 22">
    <name type="scientific">Rotaria magnacalcarata</name>
    <dbReference type="NCBI Taxonomy" id="392030"/>
    <lineage>
        <taxon>Eukaryota</taxon>
        <taxon>Metazoa</taxon>
        <taxon>Spiralia</taxon>
        <taxon>Gnathifera</taxon>
        <taxon>Rotifera</taxon>
        <taxon>Eurotatoria</taxon>
        <taxon>Bdelloidea</taxon>
        <taxon>Philodinida</taxon>
        <taxon>Philodinidae</taxon>
        <taxon>Rotaria</taxon>
    </lineage>
</organism>
<dbReference type="PRINTS" id="PR00465">
    <property type="entry name" value="EP450IV"/>
</dbReference>
<feature type="binding site" evidence="15">
    <location>
        <position position="279"/>
    </location>
    <ligand>
        <name>substrate</name>
    </ligand>
</feature>
<accession>A0A815IYZ5</accession>
<gene>
    <name evidence="21" type="ORF">BYL167_LOCUS18012</name>
    <name evidence="18" type="ORF">CJN711_LOCUS20662</name>
    <name evidence="20" type="ORF">GIL414_LOCUS4238</name>
    <name evidence="17" type="ORF">KQP761_LOCUS3759</name>
    <name evidence="19" type="ORF">MBJ925_LOCUS10805</name>
</gene>
<dbReference type="GO" id="GO:0005789">
    <property type="term" value="C:endoplasmic reticulum membrane"/>
    <property type="evidence" value="ECO:0007669"/>
    <property type="project" value="UniProtKB-SubCell"/>
</dbReference>
<dbReference type="EMBL" id="CAJOBH010007294">
    <property type="protein sequence ID" value="CAF4079998.1"/>
    <property type="molecule type" value="Genomic_DNA"/>
</dbReference>
<dbReference type="Proteomes" id="UP000663824">
    <property type="component" value="Unassembled WGS sequence"/>
</dbReference>
<dbReference type="EMBL" id="CAJNOW010000526">
    <property type="protein sequence ID" value="CAF1280567.1"/>
    <property type="molecule type" value="Genomic_DNA"/>
</dbReference>
<evidence type="ECO:0000313" key="22">
    <source>
        <dbReference type="Proteomes" id="UP000663855"/>
    </source>
</evidence>
<dbReference type="AlphaFoldDB" id="A0A815IYZ5"/>
<comment type="caution">
    <text evidence="18">The sequence shown here is derived from an EMBL/GenBank/DDBJ whole genome shotgun (WGS) entry which is preliminary data.</text>
</comment>
<keyword evidence="5 13" id="KW-0349">Heme</keyword>
<comment type="cofactor">
    <cofactor evidence="1 13 14">
        <name>heme</name>
        <dbReference type="ChEBI" id="CHEBI:30413"/>
    </cofactor>
</comment>
<proteinExistence type="inferred from homology"/>
<evidence type="ECO:0000256" key="3">
    <source>
        <dbReference type="ARBA" id="ARBA00004860"/>
    </source>
</evidence>
<feature type="transmembrane region" description="Helical" evidence="16">
    <location>
        <begin position="271"/>
        <end position="292"/>
    </location>
</feature>
<keyword evidence="8" id="KW-0560">Oxidoreductase</keyword>
<keyword evidence="9 13" id="KW-0408">Iron</keyword>
<evidence type="ECO:0000313" key="21">
    <source>
        <dbReference type="EMBL" id="CAF4079998.1"/>
    </source>
</evidence>
<evidence type="ECO:0000256" key="14">
    <source>
        <dbReference type="PIRSR" id="PIRSR000047-1"/>
    </source>
</evidence>
<dbReference type="EMBL" id="CAJNOV010009675">
    <property type="protein sequence ID" value="CAF1375372.1"/>
    <property type="molecule type" value="Genomic_DNA"/>
</dbReference>
<dbReference type="GO" id="GO:0042632">
    <property type="term" value="P:cholesterol homeostasis"/>
    <property type="evidence" value="ECO:0007669"/>
    <property type="project" value="TreeGrafter"/>
</dbReference>
<dbReference type="Proteomes" id="UP000681720">
    <property type="component" value="Unassembled WGS sequence"/>
</dbReference>
<feature type="binding site" description="axial binding residue" evidence="14">
    <location>
        <position position="425"/>
    </location>
    <ligand>
        <name>heme</name>
        <dbReference type="ChEBI" id="CHEBI:30413"/>
    </ligand>
    <ligandPart>
        <name>Fe</name>
        <dbReference type="ChEBI" id="CHEBI:18248"/>
    </ligandPart>
</feature>
<keyword evidence="16" id="KW-1133">Transmembrane helix</keyword>
<dbReference type="PANTHER" id="PTHR24304:SF4">
    <property type="entry name" value="CYTOCHROME P450"/>
    <property type="match status" value="1"/>
</dbReference>
<evidence type="ECO:0000256" key="10">
    <source>
        <dbReference type="ARBA" id="ARBA00023098"/>
    </source>
</evidence>
<evidence type="ECO:0000256" key="4">
    <source>
        <dbReference type="ARBA" id="ARBA00010617"/>
    </source>
</evidence>
<evidence type="ECO:0000313" key="17">
    <source>
        <dbReference type="EMBL" id="CAF1280567.1"/>
    </source>
</evidence>
<keyword evidence="7 13" id="KW-0256">Endoplasmic reticulum</keyword>